<dbReference type="RefSeq" id="WP_248251767.1">
    <property type="nucleotide sequence ID" value="NZ_JAIWJX010000002.1"/>
</dbReference>
<proteinExistence type="inferred from homology"/>
<sequence length="185" mass="19958">MKILVMNGSPTAESRTRGIAEYAANLLKEKGIDVSFFDAGKDRLPLFTGDTAEREDEAVRGLSKAADEAEGFFICTPEYHNGMSGALKNALDFLSGSHFKNKPVAIAAAAGGGKGGINALNNLRTVMRGLYSLVLPDQFVADPLHFNEERELSEELATLRVSALADQLIDLTKVVSANRQNLTEE</sequence>
<dbReference type="SUPFAM" id="SSF52218">
    <property type="entry name" value="Flavoproteins"/>
    <property type="match status" value="1"/>
</dbReference>
<dbReference type="GO" id="GO:0005829">
    <property type="term" value="C:cytosol"/>
    <property type="evidence" value="ECO:0007669"/>
    <property type="project" value="TreeGrafter"/>
</dbReference>
<comment type="caution">
    <text evidence="3">The sequence shown here is derived from an EMBL/GenBank/DDBJ whole genome shotgun (WGS) entry which is preliminary data.</text>
</comment>
<dbReference type="PANTHER" id="PTHR30543">
    <property type="entry name" value="CHROMATE REDUCTASE"/>
    <property type="match status" value="1"/>
</dbReference>
<evidence type="ECO:0000259" key="2">
    <source>
        <dbReference type="Pfam" id="PF03358"/>
    </source>
</evidence>
<dbReference type="GO" id="GO:0016491">
    <property type="term" value="F:oxidoreductase activity"/>
    <property type="evidence" value="ECO:0007669"/>
    <property type="project" value="InterPro"/>
</dbReference>
<dbReference type="PANTHER" id="PTHR30543:SF21">
    <property type="entry name" value="NAD(P)H-DEPENDENT FMN REDUCTASE LOT6"/>
    <property type="match status" value="1"/>
</dbReference>
<dbReference type="InterPro" id="IPR029039">
    <property type="entry name" value="Flavoprotein-like_sf"/>
</dbReference>
<dbReference type="InterPro" id="IPR050712">
    <property type="entry name" value="NAD(P)H-dep_reductase"/>
</dbReference>
<reference evidence="3" key="1">
    <citation type="submission" date="2021-09" db="EMBL/GenBank/DDBJ databases">
        <title>Genome analysis of Fictibacillus sp. KIGAM418 isolated from marine sediment.</title>
        <authorList>
            <person name="Seo M.-J."/>
            <person name="Cho E.-S."/>
            <person name="Hwang C.Y."/>
        </authorList>
    </citation>
    <scope>NUCLEOTIDE SEQUENCE</scope>
    <source>
        <strain evidence="3">KIGAM418</strain>
    </source>
</reference>
<comment type="similarity">
    <text evidence="1">Belongs to the azoreductase type 2 family.</text>
</comment>
<evidence type="ECO:0000313" key="3">
    <source>
        <dbReference type="EMBL" id="MCK6256041.1"/>
    </source>
</evidence>
<dbReference type="Proteomes" id="UP001139011">
    <property type="component" value="Unassembled WGS sequence"/>
</dbReference>
<evidence type="ECO:0000256" key="1">
    <source>
        <dbReference type="ARBA" id="ARBA00009428"/>
    </source>
</evidence>
<feature type="domain" description="NADPH-dependent FMN reductase-like" evidence="2">
    <location>
        <begin position="1"/>
        <end position="141"/>
    </location>
</feature>
<organism evidence="3 4">
    <name type="scientific">Fictibacillus marinisediminis</name>
    <dbReference type="NCBI Taxonomy" id="2878389"/>
    <lineage>
        <taxon>Bacteria</taxon>
        <taxon>Bacillati</taxon>
        <taxon>Bacillota</taxon>
        <taxon>Bacilli</taxon>
        <taxon>Bacillales</taxon>
        <taxon>Fictibacillaceae</taxon>
        <taxon>Fictibacillus</taxon>
    </lineage>
</organism>
<dbReference type="AlphaFoldDB" id="A0A9X1X8N6"/>
<evidence type="ECO:0000313" key="4">
    <source>
        <dbReference type="Proteomes" id="UP001139011"/>
    </source>
</evidence>
<keyword evidence="4" id="KW-1185">Reference proteome</keyword>
<dbReference type="Pfam" id="PF03358">
    <property type="entry name" value="FMN_red"/>
    <property type="match status" value="1"/>
</dbReference>
<accession>A0A9X1X8N6</accession>
<dbReference type="InterPro" id="IPR005025">
    <property type="entry name" value="FMN_Rdtase-like_dom"/>
</dbReference>
<gene>
    <name evidence="3" type="ORF">LCY76_05410</name>
</gene>
<name>A0A9X1X8N6_9BACL</name>
<dbReference type="GO" id="GO:0010181">
    <property type="term" value="F:FMN binding"/>
    <property type="evidence" value="ECO:0007669"/>
    <property type="project" value="TreeGrafter"/>
</dbReference>
<dbReference type="EMBL" id="JAIWJX010000002">
    <property type="protein sequence ID" value="MCK6256041.1"/>
    <property type="molecule type" value="Genomic_DNA"/>
</dbReference>
<dbReference type="Gene3D" id="3.40.50.360">
    <property type="match status" value="1"/>
</dbReference>
<protein>
    <submittedName>
        <fullName evidence="3">NAD(P)H-dependent oxidoreductase</fullName>
    </submittedName>
</protein>